<keyword evidence="2" id="KW-0645">Protease</keyword>
<evidence type="ECO:0000313" key="2">
    <source>
        <dbReference type="EMBL" id="VAX00875.1"/>
    </source>
</evidence>
<feature type="domain" description="Lon N-terminal" evidence="1">
    <location>
        <begin position="2"/>
        <end position="192"/>
    </location>
</feature>
<dbReference type="GO" id="GO:0006508">
    <property type="term" value="P:proteolysis"/>
    <property type="evidence" value="ECO:0007669"/>
    <property type="project" value="UniProtKB-KW"/>
</dbReference>
<dbReference type="PANTHER" id="PTHR46732">
    <property type="entry name" value="ATP-DEPENDENT PROTEASE LA (LON) DOMAIN PROTEIN"/>
    <property type="match status" value="1"/>
</dbReference>
<dbReference type="Gene3D" id="1.10.4060.10">
    <property type="entry name" value="BPP1347 like domain"/>
    <property type="match status" value="1"/>
</dbReference>
<reference evidence="2" key="1">
    <citation type="submission" date="2018-06" db="EMBL/GenBank/DDBJ databases">
        <authorList>
            <person name="Zhirakovskaya E."/>
        </authorList>
    </citation>
    <scope>NUCLEOTIDE SEQUENCE</scope>
</reference>
<name>A0A3B1B3M6_9ZZZZ</name>
<dbReference type="InterPro" id="IPR003111">
    <property type="entry name" value="Lon_prtase_N"/>
</dbReference>
<dbReference type="AlphaFoldDB" id="A0A3B1B3M6"/>
<organism evidence="2">
    <name type="scientific">hydrothermal vent metagenome</name>
    <dbReference type="NCBI Taxonomy" id="652676"/>
    <lineage>
        <taxon>unclassified sequences</taxon>
        <taxon>metagenomes</taxon>
        <taxon>ecological metagenomes</taxon>
    </lineage>
</organism>
<dbReference type="InterPro" id="IPR015947">
    <property type="entry name" value="PUA-like_sf"/>
</dbReference>
<dbReference type="PROSITE" id="PS51787">
    <property type="entry name" value="LON_N"/>
    <property type="match status" value="1"/>
</dbReference>
<dbReference type="EMBL" id="UOFR01000079">
    <property type="protein sequence ID" value="VAX00875.1"/>
    <property type="molecule type" value="Genomic_DNA"/>
</dbReference>
<dbReference type="GO" id="GO:0008233">
    <property type="term" value="F:peptidase activity"/>
    <property type="evidence" value="ECO:0007669"/>
    <property type="project" value="UniProtKB-KW"/>
</dbReference>
<proteinExistence type="predicted"/>
<protein>
    <submittedName>
        <fullName evidence="2">Uncharacterized protein, similar to the N-terminal domain of Lon protease</fullName>
    </submittedName>
</protein>
<evidence type="ECO:0000259" key="1">
    <source>
        <dbReference type="PROSITE" id="PS51787"/>
    </source>
</evidence>
<dbReference type="Pfam" id="PF02190">
    <property type="entry name" value="LON_substr_bdg"/>
    <property type="match status" value="1"/>
</dbReference>
<gene>
    <name evidence="2" type="ORF">MNBD_GAMMA21-2310</name>
</gene>
<dbReference type="SMART" id="SM00464">
    <property type="entry name" value="LON"/>
    <property type="match status" value="1"/>
</dbReference>
<dbReference type="Gene3D" id="2.30.130.40">
    <property type="entry name" value="LON domain-like"/>
    <property type="match status" value="1"/>
</dbReference>
<dbReference type="InterPro" id="IPR046336">
    <property type="entry name" value="Lon_prtase_N_sf"/>
</dbReference>
<dbReference type="SUPFAM" id="SSF88697">
    <property type="entry name" value="PUA domain-like"/>
    <property type="match status" value="1"/>
</dbReference>
<dbReference type="PANTHER" id="PTHR46732:SF8">
    <property type="entry name" value="ATP-DEPENDENT PROTEASE LA (LON) DOMAIN PROTEIN"/>
    <property type="match status" value="1"/>
</dbReference>
<accession>A0A3B1B3M6</accession>
<sequence length="194" mass="22131">MSLTIPLFPLKTVMFPGGVLPLRIFEPRYLDMVCECLRNDSEIGVVLIKEGSETGEAAETYPVGTLCTISYWNRRNDGLLGITLRGNRRFQTISSEVKSNQLIVAEVESLTETQPIDIQQKYQGMASLLRKIISQLEPPYTTMPTRYDDLEWVSARLVELLPLPLDYKQQLLEIDDIFSRIEELYIQIQQSTVG</sequence>
<keyword evidence="2" id="KW-0378">Hydrolase</keyword>